<evidence type="ECO:0000313" key="1">
    <source>
        <dbReference type="EMBL" id="KAL2720367.1"/>
    </source>
</evidence>
<dbReference type="AlphaFoldDB" id="A0ABD2AJ76"/>
<dbReference type="EMBL" id="JAUDFV010000147">
    <property type="protein sequence ID" value="KAL2720367.1"/>
    <property type="molecule type" value="Genomic_DNA"/>
</dbReference>
<evidence type="ECO:0000313" key="2">
    <source>
        <dbReference type="Proteomes" id="UP001607302"/>
    </source>
</evidence>
<sequence>MHVRDGDLDGDPDEGHASLFDSSAVRVVALGTFAPAKVVPCAPYVSVHVPPGSNKKEFLPSYFSFCSIWVYSVDKGRLKRASRSESPRKLPQLDLKSGTRLASAIYFVPGKPDRCRHGRATRNHSAEMFFHLDSSPPNLTIPFLFPSQSPSSSSSPSNPTIPYQLLPIPTNPYQTLPTPTIPHPDQNVPIFYNDAFDNPRIYERINVDILRVYEGTKNLNSWVMYVKDLRIRLNSKRWLHYVQTAVGLLTLIKRLALVKRPNVVCLEVSGPKGTSIFNFSRQFLSNIVVVVIITVTVLANMSSQECSKRIRNLRMYEQVGWLRSPRKTSSHVENVKVNEQSRSHGNTMCSGMPANDLPLVKKLREREKEGERGGCGGGGDGDGDGGGVGYSAVKLRGCLQAAGQNKDLSIGQPPLFSYIVPMIHLMRKKIDMRLEDPLTEAKFLVIESLYFEYS</sequence>
<reference evidence="1 2" key="1">
    <citation type="journal article" date="2024" name="Ann. Entomol. Soc. Am.">
        <title>Genomic analyses of the southern and eastern yellowjacket wasps (Hymenoptera: Vespidae) reveal evolutionary signatures of social life.</title>
        <authorList>
            <person name="Catto M.A."/>
            <person name="Caine P.B."/>
            <person name="Orr S.E."/>
            <person name="Hunt B.G."/>
            <person name="Goodisman M.A.D."/>
        </authorList>
    </citation>
    <scope>NUCLEOTIDE SEQUENCE [LARGE SCALE GENOMIC DNA]</scope>
    <source>
        <strain evidence="1">233</strain>
        <tissue evidence="1">Head and thorax</tissue>
    </source>
</reference>
<gene>
    <name evidence="1" type="ORF">V1478_010633</name>
</gene>
<organism evidence="1 2">
    <name type="scientific">Vespula squamosa</name>
    <name type="common">Southern yellow jacket</name>
    <name type="synonym">Wasp</name>
    <dbReference type="NCBI Taxonomy" id="30214"/>
    <lineage>
        <taxon>Eukaryota</taxon>
        <taxon>Metazoa</taxon>
        <taxon>Ecdysozoa</taxon>
        <taxon>Arthropoda</taxon>
        <taxon>Hexapoda</taxon>
        <taxon>Insecta</taxon>
        <taxon>Pterygota</taxon>
        <taxon>Neoptera</taxon>
        <taxon>Endopterygota</taxon>
        <taxon>Hymenoptera</taxon>
        <taxon>Apocrita</taxon>
        <taxon>Aculeata</taxon>
        <taxon>Vespoidea</taxon>
        <taxon>Vespidae</taxon>
        <taxon>Vespinae</taxon>
        <taxon>Vespula</taxon>
    </lineage>
</organism>
<comment type="caution">
    <text evidence="1">The sequence shown here is derived from an EMBL/GenBank/DDBJ whole genome shotgun (WGS) entry which is preliminary data.</text>
</comment>
<protein>
    <submittedName>
        <fullName evidence="1">Uncharacterized protein</fullName>
    </submittedName>
</protein>
<name>A0ABD2AJ76_VESSQ</name>
<keyword evidence="2" id="KW-1185">Reference proteome</keyword>
<dbReference type="Proteomes" id="UP001607302">
    <property type="component" value="Unassembled WGS sequence"/>
</dbReference>
<accession>A0ABD2AJ76</accession>
<proteinExistence type="predicted"/>